<gene>
    <name evidence="1" type="ORF">TNCV_4015071</name>
</gene>
<protein>
    <submittedName>
        <fullName evidence="1">Uncharacterized protein</fullName>
    </submittedName>
</protein>
<accession>A0A8X6V365</accession>
<keyword evidence="2" id="KW-1185">Reference proteome</keyword>
<sequence>MKTSSVEFISRSPTPSPMERNYRRPCLFRPFCMFQILLWSLWTYRCGQRTVRLADCGSQSQAVFARRRSKSKLKLLDIRAELERRENARGARAGVTF</sequence>
<name>A0A8X6V365_TRICX</name>
<dbReference type="Proteomes" id="UP000887159">
    <property type="component" value="Unassembled WGS sequence"/>
</dbReference>
<dbReference type="AlphaFoldDB" id="A0A8X6V365"/>
<proteinExistence type="predicted"/>
<comment type="caution">
    <text evidence="1">The sequence shown here is derived from an EMBL/GenBank/DDBJ whole genome shotgun (WGS) entry which is preliminary data.</text>
</comment>
<reference evidence="1" key="1">
    <citation type="submission" date="2020-08" db="EMBL/GenBank/DDBJ databases">
        <title>Multicomponent nature underlies the extraordinary mechanical properties of spider dragline silk.</title>
        <authorList>
            <person name="Kono N."/>
            <person name="Nakamura H."/>
            <person name="Mori M."/>
            <person name="Yoshida Y."/>
            <person name="Ohtoshi R."/>
            <person name="Malay A.D."/>
            <person name="Moran D.A.P."/>
            <person name="Tomita M."/>
            <person name="Numata K."/>
            <person name="Arakawa K."/>
        </authorList>
    </citation>
    <scope>NUCLEOTIDE SEQUENCE</scope>
</reference>
<evidence type="ECO:0000313" key="2">
    <source>
        <dbReference type="Proteomes" id="UP000887159"/>
    </source>
</evidence>
<evidence type="ECO:0000313" key="1">
    <source>
        <dbReference type="EMBL" id="GFX92898.1"/>
    </source>
</evidence>
<dbReference type="EMBL" id="BMAU01021169">
    <property type="protein sequence ID" value="GFX92898.1"/>
    <property type="molecule type" value="Genomic_DNA"/>
</dbReference>
<organism evidence="1 2">
    <name type="scientific">Trichonephila clavipes</name>
    <name type="common">Golden silk orbweaver</name>
    <name type="synonym">Nephila clavipes</name>
    <dbReference type="NCBI Taxonomy" id="2585209"/>
    <lineage>
        <taxon>Eukaryota</taxon>
        <taxon>Metazoa</taxon>
        <taxon>Ecdysozoa</taxon>
        <taxon>Arthropoda</taxon>
        <taxon>Chelicerata</taxon>
        <taxon>Arachnida</taxon>
        <taxon>Araneae</taxon>
        <taxon>Araneomorphae</taxon>
        <taxon>Entelegynae</taxon>
        <taxon>Araneoidea</taxon>
        <taxon>Nephilidae</taxon>
        <taxon>Trichonephila</taxon>
    </lineage>
</organism>